<dbReference type="InterPro" id="IPR000719">
    <property type="entry name" value="Prot_kinase_dom"/>
</dbReference>
<dbReference type="Gene3D" id="3.80.10.10">
    <property type="entry name" value="Ribonuclease Inhibitor"/>
    <property type="match status" value="2"/>
</dbReference>
<dbReference type="FunFam" id="3.80.10.10:FF:000400">
    <property type="entry name" value="Nuclear pore complex protein NUP107"/>
    <property type="match status" value="1"/>
</dbReference>
<evidence type="ECO:0000256" key="7">
    <source>
        <dbReference type="ARBA" id="ARBA00022741"/>
    </source>
</evidence>
<feature type="compositionally biased region" description="Low complexity" evidence="12">
    <location>
        <begin position="1105"/>
        <end position="1119"/>
    </location>
</feature>
<dbReference type="InterPro" id="IPR032675">
    <property type="entry name" value="LRR_dom_sf"/>
</dbReference>
<keyword evidence="7" id="KW-0547">Nucleotide-binding</keyword>
<accession>A0AAV7ERF8</accession>
<dbReference type="Pfam" id="PF00069">
    <property type="entry name" value="Pkinase"/>
    <property type="match status" value="1"/>
</dbReference>
<organism evidence="16 17">
    <name type="scientific">Aristolochia fimbriata</name>
    <name type="common">White veined hardy Dutchman's pipe vine</name>
    <dbReference type="NCBI Taxonomy" id="158543"/>
    <lineage>
        <taxon>Eukaryota</taxon>
        <taxon>Viridiplantae</taxon>
        <taxon>Streptophyta</taxon>
        <taxon>Embryophyta</taxon>
        <taxon>Tracheophyta</taxon>
        <taxon>Spermatophyta</taxon>
        <taxon>Magnoliopsida</taxon>
        <taxon>Magnoliidae</taxon>
        <taxon>Piperales</taxon>
        <taxon>Aristolochiaceae</taxon>
        <taxon>Aristolochia</taxon>
    </lineage>
</organism>
<comment type="subcellular location">
    <subcellularLocation>
        <location evidence="1">Membrane</location>
        <topology evidence="1">Single-pass membrane protein</topology>
    </subcellularLocation>
</comment>
<dbReference type="InterPro" id="IPR001611">
    <property type="entry name" value="Leu-rich_rpt"/>
</dbReference>
<dbReference type="InterPro" id="IPR003591">
    <property type="entry name" value="Leu-rich_rpt_typical-subtyp"/>
</dbReference>
<feature type="domain" description="Protein kinase" evidence="14">
    <location>
        <begin position="768"/>
        <end position="1055"/>
    </location>
</feature>
<evidence type="ECO:0000256" key="1">
    <source>
        <dbReference type="ARBA" id="ARBA00004167"/>
    </source>
</evidence>
<dbReference type="FunFam" id="3.80.10.10:FF:000383">
    <property type="entry name" value="Leucine-rich repeat receptor protein kinase EMS1"/>
    <property type="match status" value="1"/>
</dbReference>
<protein>
    <recommendedName>
        <fullName evidence="18">Transcription initiation factor IIE subunit beta</fullName>
    </recommendedName>
</protein>
<dbReference type="GO" id="GO:0006367">
    <property type="term" value="P:transcription initiation at RNA polymerase II promoter"/>
    <property type="evidence" value="ECO:0007669"/>
    <property type="project" value="InterPro"/>
</dbReference>
<feature type="region of interest" description="Disordered" evidence="12">
    <location>
        <begin position="1298"/>
        <end position="1338"/>
    </location>
</feature>
<dbReference type="PROSITE" id="PS51351">
    <property type="entry name" value="TFIIE_BETA_C"/>
    <property type="match status" value="1"/>
</dbReference>
<dbReference type="InterPro" id="IPR040501">
    <property type="entry name" value="TFA2_Winged_2"/>
</dbReference>
<dbReference type="InterPro" id="IPR053059">
    <property type="entry name" value="Inactive_SerThr-Kinase_ABA"/>
</dbReference>
<evidence type="ECO:0000259" key="14">
    <source>
        <dbReference type="PROSITE" id="PS50011"/>
    </source>
</evidence>
<dbReference type="EMBL" id="JAINDJ010000004">
    <property type="protein sequence ID" value="KAG9451174.1"/>
    <property type="molecule type" value="Genomic_DNA"/>
</dbReference>
<feature type="chain" id="PRO_5043686736" description="Transcription initiation factor IIE subunit beta" evidence="13">
    <location>
        <begin position="22"/>
        <end position="1351"/>
    </location>
</feature>
<dbReference type="GO" id="GO:0005524">
    <property type="term" value="F:ATP binding"/>
    <property type="evidence" value="ECO:0007669"/>
    <property type="project" value="UniProtKB-KW"/>
</dbReference>
<dbReference type="SUPFAM" id="SSF52058">
    <property type="entry name" value="L domain-like"/>
    <property type="match status" value="1"/>
</dbReference>
<dbReference type="GO" id="GO:0004672">
    <property type="term" value="F:protein kinase activity"/>
    <property type="evidence" value="ECO:0007669"/>
    <property type="project" value="InterPro"/>
</dbReference>
<dbReference type="GO" id="GO:0016020">
    <property type="term" value="C:membrane"/>
    <property type="evidence" value="ECO:0007669"/>
    <property type="project" value="UniProtKB-SubCell"/>
</dbReference>
<evidence type="ECO:0000313" key="17">
    <source>
        <dbReference type="Proteomes" id="UP000825729"/>
    </source>
</evidence>
<dbReference type="Gene3D" id="3.30.200.20">
    <property type="entry name" value="Phosphorylase Kinase, domain 1"/>
    <property type="match status" value="1"/>
</dbReference>
<dbReference type="InterPro" id="IPR011009">
    <property type="entry name" value="Kinase-like_dom_sf"/>
</dbReference>
<evidence type="ECO:0000256" key="6">
    <source>
        <dbReference type="ARBA" id="ARBA00022737"/>
    </source>
</evidence>
<evidence type="ECO:0000256" key="8">
    <source>
        <dbReference type="ARBA" id="ARBA00022840"/>
    </source>
</evidence>
<keyword evidence="11" id="KW-0675">Receptor</keyword>
<keyword evidence="5 13" id="KW-0732">Signal</keyword>
<evidence type="ECO:0000256" key="4">
    <source>
        <dbReference type="ARBA" id="ARBA00022692"/>
    </source>
</evidence>
<dbReference type="FunFam" id="3.80.10.10:FF:000095">
    <property type="entry name" value="LRR receptor-like serine/threonine-protein kinase GSO1"/>
    <property type="match status" value="1"/>
</dbReference>
<comment type="caution">
    <text evidence="16">The sequence shown here is derived from an EMBL/GenBank/DDBJ whole genome shotgun (WGS) entry which is preliminary data.</text>
</comment>
<keyword evidence="17" id="KW-1185">Reference proteome</keyword>
<evidence type="ECO:0000259" key="15">
    <source>
        <dbReference type="PROSITE" id="PS51351"/>
    </source>
</evidence>
<evidence type="ECO:0000256" key="12">
    <source>
        <dbReference type="SAM" id="MobiDB-lite"/>
    </source>
</evidence>
<dbReference type="FunFam" id="1.10.510.10:FF:000480">
    <property type="entry name" value="Pollen receptor-like kinase 1"/>
    <property type="match status" value="1"/>
</dbReference>
<evidence type="ECO:0000256" key="9">
    <source>
        <dbReference type="ARBA" id="ARBA00022989"/>
    </source>
</evidence>
<feature type="compositionally biased region" description="Basic residues" evidence="12">
    <location>
        <begin position="1321"/>
        <end position="1334"/>
    </location>
</feature>
<dbReference type="Pfam" id="PF08263">
    <property type="entry name" value="LRRNT_2"/>
    <property type="match status" value="1"/>
</dbReference>
<dbReference type="PANTHER" id="PTHR48003:SF5">
    <property type="entry name" value="OS07G0626500 PROTEIN"/>
    <property type="match status" value="1"/>
</dbReference>
<sequence length="1351" mass="147723">MEMHNLSSMLVLLLFFGVVSESRDLSSDVRSLLEFKKGIRSDPTGRVSDSWDPASLQGNGCPLGWHGVVCSDDGFVSVVNLEDLGLAGELKFSTLNGLKSLRNLSLANNALTGRLVPAVGSMTSLQHLDLSGNGFYGPVPARIAELWGLGHLNLSFNNFTGAFPKELQNLQQLKVLDLSSNRLYGDVGVFFSELRNAEFVDLSCNAFYGQLFMDPSNLSSLANTVKHVNLSYNRLNGGFFSSDSMKLFRNLEVLDVGHNQLTGAFPSFASLPSLRVIRMGNNLLDGSLPPELFGSSMPLTELDLSANEFSGNVLDVNSTTLKSLNLSWNHLSGALPSNLGSCVILDLSSNGISGDMSTIKSWNDALELVDLSSNLLSGSFPDRIGEFANLASMKIRNNSLEGSVPSYLGMFSRLSTLDLSGNGFTGSIPGSFFTSLSLQSLNLSTNQLSGSIPIQSSHTIESLVLPSGPGMEFLDLSSNLLTGNLPPEVGNMEKLKLLNLGKNQLSGNIPTELSKLSFLENLDLSSNNFRGEIPNRLSPNLKSFNVSYNNLSGYVPENLRGFPITSFLPGNNLLVIYPNSPPPNRRGSSGGNQNGGHHSINTSIKVVIVVGCVGSLMLIAFILLAYIRTQQLEFQGTFGLNGQSTGRDGTLGIFSRPSLFNFHKNVDPEPTSLGLSNDQLLPSHRSLSKQRENLTEIARCGSDVGDGIFPPTSGWKSSPGSPISSPHYAESCVPEQPVPLSVYSPDRLAGELYFLDSSLVFTAEELSRAPAEVLGRSSHGTLYKATLDNGHLSTVKWLRVGLVKRKKEFAKEVKRIGTIRHPNLVSLRAYYWGPREQERLILSDYVNGDSLALHLYEATPRRHSPLSFAQRLKVAVDVARCLYYLHHDRGLPHGNLKPTNILLAGPDLTAQLTDYGLHRLMTPVGTAEQMLNLGAHGYRAPELATAIKPVPSFKADVYAFGVILMELLTRRSAGDIISGQSGAVDLTDWVRLCASEGRGTDCFDRDITCLEEAPRAMDELLAVSLRCILPVNERPNIKTVFEDLCSIQPNQTGYLKDWISSAAMTSLQERLNKFKQQQEKCQTTLTSISNRAAPSEATHQSQRNAPAATTSTPTARAPAAPIKFSNDTERLQHINSIRKAPVGAQLKRVVALLFETREALTPDEINERCYVDVKANKAVFDSLRNNPKVSYAGGRFSFKAKHDLKDRNQLLNLIRARPDGISVIDLKDAYPSVVEDLQALKTAGQIWLLSNFDSQEDIAYPNDPRAIIKVDDDLKQLFRGIELPRDMLDIEKDLQKNGMKPATNTAERKAAAQFQGMPSKPKPKKKRGTNKRTKLTNAHLPELFNINVPDL</sequence>
<evidence type="ECO:0000256" key="3">
    <source>
        <dbReference type="ARBA" id="ARBA00022614"/>
    </source>
</evidence>
<dbReference type="SMART" id="SM00369">
    <property type="entry name" value="LRR_TYP"/>
    <property type="match status" value="7"/>
</dbReference>
<feature type="region of interest" description="Disordered" evidence="12">
    <location>
        <begin position="1088"/>
        <end position="1119"/>
    </location>
</feature>
<dbReference type="GO" id="GO:0099402">
    <property type="term" value="P:plant organ development"/>
    <property type="evidence" value="ECO:0007669"/>
    <property type="project" value="UniProtKB-ARBA"/>
</dbReference>
<feature type="signal peptide" evidence="13">
    <location>
        <begin position="1"/>
        <end position="21"/>
    </location>
</feature>
<dbReference type="SMART" id="SM00220">
    <property type="entry name" value="S_TKc"/>
    <property type="match status" value="1"/>
</dbReference>
<evidence type="ECO:0000313" key="16">
    <source>
        <dbReference type="EMBL" id="KAG9451174.1"/>
    </source>
</evidence>
<name>A0AAV7ERF8_ARIFI</name>
<dbReference type="FunFam" id="3.30.200.20:FF:000486">
    <property type="entry name" value="Leucine-rich repeat receptor-like protein kinase"/>
    <property type="match status" value="1"/>
</dbReference>
<dbReference type="InterPro" id="IPR013210">
    <property type="entry name" value="LRR_N_plant-typ"/>
</dbReference>
<evidence type="ECO:0000256" key="2">
    <source>
        <dbReference type="ARBA" id="ARBA00022553"/>
    </source>
</evidence>
<dbReference type="Pfam" id="PF00560">
    <property type="entry name" value="LRR_1"/>
    <property type="match status" value="9"/>
</dbReference>
<evidence type="ECO:0008006" key="18">
    <source>
        <dbReference type="Google" id="ProtNLM"/>
    </source>
</evidence>
<evidence type="ECO:0000256" key="13">
    <source>
        <dbReference type="SAM" id="SignalP"/>
    </source>
</evidence>
<dbReference type="Pfam" id="PF18121">
    <property type="entry name" value="TFA2_Winged_2"/>
    <property type="match status" value="1"/>
</dbReference>
<reference evidence="16 17" key="1">
    <citation type="submission" date="2021-07" db="EMBL/GenBank/DDBJ databases">
        <title>The Aristolochia fimbriata genome: insights into angiosperm evolution, floral development and chemical biosynthesis.</title>
        <authorList>
            <person name="Jiao Y."/>
        </authorList>
    </citation>
    <scope>NUCLEOTIDE SEQUENCE [LARGE SCALE GENOMIC DNA]</scope>
    <source>
        <strain evidence="16">IBCAS-2021</strain>
        <tissue evidence="16">Leaf</tissue>
    </source>
</reference>
<keyword evidence="8" id="KW-0067">ATP-binding</keyword>
<dbReference type="SUPFAM" id="SSF56112">
    <property type="entry name" value="Protein kinase-like (PK-like)"/>
    <property type="match status" value="1"/>
</dbReference>
<dbReference type="GO" id="GO:0009653">
    <property type="term" value="P:anatomical structure morphogenesis"/>
    <property type="evidence" value="ECO:0007669"/>
    <property type="project" value="UniProtKB-ARBA"/>
</dbReference>
<dbReference type="PROSITE" id="PS50011">
    <property type="entry name" value="PROTEIN_KINASE_DOM"/>
    <property type="match status" value="1"/>
</dbReference>
<keyword evidence="4" id="KW-0812">Transmembrane</keyword>
<dbReference type="Proteomes" id="UP000825729">
    <property type="component" value="Unassembled WGS sequence"/>
</dbReference>
<proteinExistence type="predicted"/>
<dbReference type="SUPFAM" id="SSF52047">
    <property type="entry name" value="RNI-like"/>
    <property type="match status" value="1"/>
</dbReference>
<keyword evidence="10" id="KW-0472">Membrane</keyword>
<dbReference type="PANTHER" id="PTHR48003">
    <property type="entry name" value="OS07G0626500 PROTEIN"/>
    <property type="match status" value="1"/>
</dbReference>
<feature type="compositionally biased region" description="Polar residues" evidence="12">
    <location>
        <begin position="1088"/>
        <end position="1104"/>
    </location>
</feature>
<evidence type="ECO:0000256" key="10">
    <source>
        <dbReference type="ARBA" id="ARBA00023136"/>
    </source>
</evidence>
<keyword evidence="9" id="KW-1133">Transmembrane helix</keyword>
<dbReference type="InterPro" id="IPR003166">
    <property type="entry name" value="TFIIE_bsu_DNA-bd"/>
</dbReference>
<keyword evidence="3" id="KW-0433">Leucine-rich repeat</keyword>
<feature type="domain" description="TFIIE beta" evidence="15">
    <location>
        <begin position="1130"/>
        <end position="1205"/>
    </location>
</feature>
<gene>
    <name evidence="16" type="ORF">H6P81_011139</name>
</gene>
<evidence type="ECO:0000256" key="11">
    <source>
        <dbReference type="ARBA" id="ARBA00023170"/>
    </source>
</evidence>
<dbReference type="Gene3D" id="1.10.510.10">
    <property type="entry name" value="Transferase(Phosphotransferase) domain 1"/>
    <property type="match status" value="1"/>
</dbReference>
<evidence type="ECO:0000256" key="5">
    <source>
        <dbReference type="ARBA" id="ARBA00022729"/>
    </source>
</evidence>
<keyword evidence="6" id="KW-0677">Repeat</keyword>
<keyword evidence="2" id="KW-0597">Phosphoprotein</keyword>